<evidence type="ECO:0000313" key="3">
    <source>
        <dbReference type="EMBL" id="CBN75733.1"/>
    </source>
</evidence>
<accession>D8LGF8</accession>
<dbReference type="InterPro" id="IPR013935">
    <property type="entry name" value="Trs120_TRAPPC9"/>
</dbReference>
<feature type="domain" description="Trs120/TRAPPC9 N-terminal" evidence="2">
    <location>
        <begin position="242"/>
        <end position="302"/>
    </location>
</feature>
<dbReference type="InterPro" id="IPR011990">
    <property type="entry name" value="TPR-like_helical_dom_sf"/>
</dbReference>
<keyword evidence="4" id="KW-1185">Reference proteome</keyword>
<evidence type="ECO:0000259" key="2">
    <source>
        <dbReference type="Pfam" id="PF08626"/>
    </source>
</evidence>
<dbReference type="STRING" id="2880.D8LGF8"/>
<dbReference type="Proteomes" id="UP000002630">
    <property type="component" value="Unassembled WGS sequence"/>
</dbReference>
<dbReference type="AlphaFoldDB" id="D8LGF8"/>
<dbReference type="InParanoid" id="D8LGF8"/>
<organism evidence="3 4">
    <name type="scientific">Ectocarpus siliculosus</name>
    <name type="common">Brown alga</name>
    <name type="synonym">Conferva siliculosa</name>
    <dbReference type="NCBI Taxonomy" id="2880"/>
    <lineage>
        <taxon>Eukaryota</taxon>
        <taxon>Sar</taxon>
        <taxon>Stramenopiles</taxon>
        <taxon>Ochrophyta</taxon>
        <taxon>PX clade</taxon>
        <taxon>Phaeophyceae</taxon>
        <taxon>Ectocarpales</taxon>
        <taxon>Ectocarpaceae</taxon>
        <taxon>Ectocarpus</taxon>
    </lineage>
</organism>
<gene>
    <name evidence="3" type="ORF">Esi_0167_0043</name>
</gene>
<protein>
    <submittedName>
        <fullName evidence="3">OSJNBa0029H02.30</fullName>
    </submittedName>
</protein>
<evidence type="ECO:0000256" key="1">
    <source>
        <dbReference type="SAM" id="MobiDB-lite"/>
    </source>
</evidence>
<dbReference type="GO" id="GO:0005802">
    <property type="term" value="C:trans-Golgi network"/>
    <property type="evidence" value="ECO:0007669"/>
    <property type="project" value="TreeGrafter"/>
</dbReference>
<dbReference type="PANTHER" id="PTHR21512:SF5">
    <property type="entry name" value="TRAFFICKING PROTEIN PARTICLE COMPLEX SUBUNIT 9"/>
    <property type="match status" value="1"/>
</dbReference>
<dbReference type="eggNOG" id="KOG1953">
    <property type="taxonomic scope" value="Eukaryota"/>
</dbReference>
<feature type="region of interest" description="Disordered" evidence="1">
    <location>
        <begin position="391"/>
        <end position="422"/>
    </location>
</feature>
<evidence type="ECO:0000313" key="4">
    <source>
        <dbReference type="Proteomes" id="UP000002630"/>
    </source>
</evidence>
<dbReference type="InterPro" id="IPR058563">
    <property type="entry name" value="Trs120_TRAPPC9_N"/>
</dbReference>
<dbReference type="Gene3D" id="1.25.40.10">
    <property type="entry name" value="Tetratricopeptide repeat domain"/>
    <property type="match status" value="1"/>
</dbReference>
<feature type="domain" description="Trs120/TRAPPC9 N-terminal" evidence="2">
    <location>
        <begin position="19"/>
        <end position="216"/>
    </location>
</feature>
<dbReference type="Pfam" id="PF08626">
    <property type="entry name" value="TRAPPC9-Trs120"/>
    <property type="match status" value="2"/>
</dbReference>
<proteinExistence type="predicted"/>
<sequence length="467" mass="51071">MPPTRVWVKQGLDSHRSAQVLLVPLGNIPPDVYAKYCEILRRFSTIPMQNLTAPGDWNRQNSALKHFNWSEGCFNFHFIDQDTTDGGLSDWEDYQAYRRVLGAIGVVHFPSCEGGRADFKELEKQFNQVVAGYKHVHATRMFAFGHSFEQGDYPDILDPQRDIVFPPEQEFEGGGSTTELHMAVSLYDVAVSIIKNLAADIKTWRSSASPPSAAGRAVAVLRGNNDAAPPLTSWYEREEVLSDSKNAKRRVGRLHKWIGDTCLLLGSPKDALEHYSQSMSETKASTDPLWHAGCLEGYAACLSAMSDADHPTVHGDQALALLKDMAKDKELERAGQEGSSTWTVLAEAVVSEKCEEALAVFSRHPPLGSLEVELCFKTARFHACAQPTPRVSGDAASSALRRRVSRGANAPPRTLGDGSTGERCGLLDGRSGSVDRSVSGCLVWCIIRELVANSDDKVGSGGKGRQQ</sequence>
<reference evidence="3 4" key="1">
    <citation type="journal article" date="2010" name="Nature">
        <title>The Ectocarpus genome and the independent evolution of multicellularity in brown algae.</title>
        <authorList>
            <person name="Cock J.M."/>
            <person name="Sterck L."/>
            <person name="Rouze P."/>
            <person name="Scornet D."/>
            <person name="Allen A.E."/>
            <person name="Amoutzias G."/>
            <person name="Anthouard V."/>
            <person name="Artiguenave F."/>
            <person name="Aury J.M."/>
            <person name="Badger J.H."/>
            <person name="Beszteri B."/>
            <person name="Billiau K."/>
            <person name="Bonnet E."/>
            <person name="Bothwell J.H."/>
            <person name="Bowler C."/>
            <person name="Boyen C."/>
            <person name="Brownlee C."/>
            <person name="Carrano C.J."/>
            <person name="Charrier B."/>
            <person name="Cho G.Y."/>
            <person name="Coelho S.M."/>
            <person name="Collen J."/>
            <person name="Corre E."/>
            <person name="Da Silva C."/>
            <person name="Delage L."/>
            <person name="Delaroque N."/>
            <person name="Dittami S.M."/>
            <person name="Doulbeau S."/>
            <person name="Elias M."/>
            <person name="Farnham G."/>
            <person name="Gachon C.M."/>
            <person name="Gschloessl B."/>
            <person name="Heesch S."/>
            <person name="Jabbari K."/>
            <person name="Jubin C."/>
            <person name="Kawai H."/>
            <person name="Kimura K."/>
            <person name="Kloareg B."/>
            <person name="Kupper F.C."/>
            <person name="Lang D."/>
            <person name="Le Bail A."/>
            <person name="Leblanc C."/>
            <person name="Lerouge P."/>
            <person name="Lohr M."/>
            <person name="Lopez P.J."/>
            <person name="Martens C."/>
            <person name="Maumus F."/>
            <person name="Michel G."/>
            <person name="Miranda-Saavedra D."/>
            <person name="Morales J."/>
            <person name="Moreau H."/>
            <person name="Motomura T."/>
            <person name="Nagasato C."/>
            <person name="Napoli C.A."/>
            <person name="Nelson D.R."/>
            <person name="Nyvall-Collen P."/>
            <person name="Peters A.F."/>
            <person name="Pommier C."/>
            <person name="Potin P."/>
            <person name="Poulain J."/>
            <person name="Quesneville H."/>
            <person name="Read B."/>
            <person name="Rensing S.A."/>
            <person name="Ritter A."/>
            <person name="Rousvoal S."/>
            <person name="Samanta M."/>
            <person name="Samson G."/>
            <person name="Schroeder D.C."/>
            <person name="Segurens B."/>
            <person name="Strittmatter M."/>
            <person name="Tonon T."/>
            <person name="Tregear J.W."/>
            <person name="Valentin K."/>
            <person name="von Dassow P."/>
            <person name="Yamagishi T."/>
            <person name="Van de Peer Y."/>
            <person name="Wincker P."/>
        </authorList>
    </citation>
    <scope>NUCLEOTIDE SEQUENCE [LARGE SCALE GENOMIC DNA]</scope>
    <source>
        <strain evidence="4">Ec32 / CCAP1310/4</strain>
    </source>
</reference>
<name>D8LGF8_ECTSI</name>
<dbReference type="PANTHER" id="PTHR21512">
    <property type="entry name" value="TRAFFICKING PROTEIN PARTICLE COMPLEX SUBUNIT 9"/>
    <property type="match status" value="1"/>
</dbReference>
<dbReference type="EMBL" id="FN649760">
    <property type="protein sequence ID" value="CBN75733.1"/>
    <property type="molecule type" value="Genomic_DNA"/>
</dbReference>
<dbReference type="OrthoDB" id="27962at2759"/>